<dbReference type="Pfam" id="PF05137">
    <property type="entry name" value="PilN"/>
    <property type="match status" value="1"/>
</dbReference>
<gene>
    <name evidence="2" type="ORF">C1E23_03150</name>
    <name evidence="3" type="ORF">CWB73_08645</name>
</gene>
<organism evidence="2 4">
    <name type="scientific">Pseudoalteromonas phenolica</name>
    <dbReference type="NCBI Taxonomy" id="161398"/>
    <lineage>
        <taxon>Bacteria</taxon>
        <taxon>Pseudomonadati</taxon>
        <taxon>Pseudomonadota</taxon>
        <taxon>Gammaproteobacteria</taxon>
        <taxon>Alteromonadales</taxon>
        <taxon>Pseudoalteromonadaceae</taxon>
        <taxon>Pseudoalteromonas</taxon>
    </lineage>
</organism>
<sequence>MPHINLLPWREQQRQASQQKFLILIGSIVGVSLFIMYLIGGFYDSLRTGQEIRNNYLQAEIRKLDTRIREINDLNTQKGNLQRRIRLIEELQGNRNLGTQVIDEIARIVPSGVYLTSLELDGKMVKVIGRSESNNRLSQMLRQVESSYLLENPTIQGIIAGEQSNRLLSDFTMHFYVKSYQDLEDAKEKSKE</sequence>
<dbReference type="EMBL" id="PNCM01000016">
    <property type="protein sequence ID" value="TMP81152.1"/>
    <property type="molecule type" value="Genomic_DNA"/>
</dbReference>
<evidence type="ECO:0000256" key="1">
    <source>
        <dbReference type="SAM" id="Phobius"/>
    </source>
</evidence>
<dbReference type="PANTHER" id="PTHR40278">
    <property type="entry name" value="DNA UTILIZATION PROTEIN HOFN"/>
    <property type="match status" value="1"/>
</dbReference>
<protein>
    <submittedName>
        <fullName evidence="2">Pilus assembly protein PilN</fullName>
    </submittedName>
</protein>
<dbReference type="Proteomes" id="UP000307362">
    <property type="component" value="Unassembled WGS sequence"/>
</dbReference>
<dbReference type="RefSeq" id="WP_130254169.1">
    <property type="nucleotide sequence ID" value="NZ_PNCM01000016.1"/>
</dbReference>
<dbReference type="InterPro" id="IPR052534">
    <property type="entry name" value="Extracell_DNA_Util/SecSys_Comp"/>
</dbReference>
<dbReference type="GO" id="GO:0043107">
    <property type="term" value="P:type IV pilus-dependent motility"/>
    <property type="evidence" value="ECO:0007669"/>
    <property type="project" value="TreeGrafter"/>
</dbReference>
<reference evidence="3" key="4">
    <citation type="submission" date="2019-09" db="EMBL/GenBank/DDBJ databases">
        <title>Co-occurence of chitin degradation, pigmentation and bioactivity in marine Pseudoalteromonas.</title>
        <authorList>
            <person name="Sonnenschein E.C."/>
            <person name="Bech P.K."/>
        </authorList>
    </citation>
    <scope>NUCLEOTIDE SEQUENCE</scope>
    <source>
        <strain evidence="3">S1189</strain>
    </source>
</reference>
<evidence type="ECO:0000313" key="2">
    <source>
        <dbReference type="EMBL" id="RZQ54640.1"/>
    </source>
</evidence>
<evidence type="ECO:0000313" key="4">
    <source>
        <dbReference type="Proteomes" id="UP000291338"/>
    </source>
</evidence>
<reference evidence="2 4" key="2">
    <citation type="submission" date="2018-01" db="EMBL/GenBank/DDBJ databases">
        <title>Co-occurrence of chitin degradation, pigmentation and bioactivity in marine Pseudoalteromonas.</title>
        <authorList>
            <person name="Paulsen S."/>
            <person name="Gram L."/>
            <person name="Machado H."/>
        </authorList>
    </citation>
    <scope>NUCLEOTIDE SEQUENCE [LARGE SCALE GENOMIC DNA]</scope>
    <source>
        <strain evidence="2 4">S3898</strain>
    </source>
</reference>
<keyword evidence="1" id="KW-0812">Transmembrane</keyword>
<evidence type="ECO:0000313" key="5">
    <source>
        <dbReference type="Proteomes" id="UP000307362"/>
    </source>
</evidence>
<evidence type="ECO:0000313" key="3">
    <source>
        <dbReference type="EMBL" id="TMP81152.1"/>
    </source>
</evidence>
<dbReference type="InterPro" id="IPR007813">
    <property type="entry name" value="PilN"/>
</dbReference>
<keyword evidence="1" id="KW-1133">Transmembrane helix</keyword>
<comment type="caution">
    <text evidence="2">The sequence shown here is derived from an EMBL/GenBank/DDBJ whole genome shotgun (WGS) entry which is preliminary data.</text>
</comment>
<accession>A0A4Q7IRI3</accession>
<dbReference type="PANTHER" id="PTHR40278:SF2">
    <property type="entry name" value="TYPE IV PILUS INNER MEMBRANE COMPONENT PILN"/>
    <property type="match status" value="1"/>
</dbReference>
<name>A0A4Q7IRI3_9GAMM</name>
<feature type="transmembrane region" description="Helical" evidence="1">
    <location>
        <begin position="21"/>
        <end position="43"/>
    </location>
</feature>
<dbReference type="Proteomes" id="UP000291338">
    <property type="component" value="Unassembled WGS sequence"/>
</dbReference>
<reference evidence="5" key="3">
    <citation type="submission" date="2019-06" db="EMBL/GenBank/DDBJ databases">
        <title>Co-occurence of chitin degradation, pigmentation and bioactivity in marine Pseudoalteromonas.</title>
        <authorList>
            <person name="Sonnenschein E.C."/>
            <person name="Bech P.K."/>
        </authorList>
    </citation>
    <scope>NUCLEOTIDE SEQUENCE [LARGE SCALE GENOMIC DNA]</scope>
    <source>
        <strain evidence="5">S1189</strain>
    </source>
</reference>
<reference evidence="3 5" key="1">
    <citation type="submission" date="2017-12" db="EMBL/GenBank/DDBJ databases">
        <authorList>
            <person name="Paulsen S."/>
            <person name="Gram L.K."/>
        </authorList>
    </citation>
    <scope>NUCLEOTIDE SEQUENCE [LARGE SCALE GENOMIC DNA]</scope>
    <source>
        <strain evidence="3 5">S1189</strain>
    </source>
</reference>
<keyword evidence="1" id="KW-0472">Membrane</keyword>
<dbReference type="AlphaFoldDB" id="A0A4Q7IRI3"/>
<dbReference type="EMBL" id="PPSX01000011">
    <property type="protein sequence ID" value="RZQ54640.1"/>
    <property type="molecule type" value="Genomic_DNA"/>
</dbReference>
<dbReference type="GO" id="GO:0043683">
    <property type="term" value="P:type IV pilus assembly"/>
    <property type="evidence" value="ECO:0007669"/>
    <property type="project" value="TreeGrafter"/>
</dbReference>
<dbReference type="OrthoDB" id="5296173at2"/>
<proteinExistence type="predicted"/>